<dbReference type="PANTHER" id="PTHR38031">
    <property type="entry name" value="SULFUR CARRIER PROTEIN SLR0821-RELATED"/>
    <property type="match status" value="1"/>
</dbReference>
<dbReference type="InterPro" id="IPR052045">
    <property type="entry name" value="Sulfur_Carrier/Prot_Modifier"/>
</dbReference>
<evidence type="ECO:0000313" key="1">
    <source>
        <dbReference type="EMBL" id="AGC72004.1"/>
    </source>
</evidence>
<protein>
    <submittedName>
        <fullName evidence="1">Molybdopterin converting factor, small subunit</fullName>
    </submittedName>
</protein>
<dbReference type="InterPro" id="IPR016155">
    <property type="entry name" value="Mopterin_synth/thiamin_S_b"/>
</dbReference>
<dbReference type="EMBL" id="JX649889">
    <property type="protein sequence ID" value="AGC72004.1"/>
    <property type="molecule type" value="Genomic_DNA"/>
</dbReference>
<dbReference type="InterPro" id="IPR003749">
    <property type="entry name" value="ThiS/MoaD-like"/>
</dbReference>
<reference evidence="1" key="1">
    <citation type="submission" date="2012-09" db="EMBL/GenBank/DDBJ databases">
        <title>Metagenomic Characterization of a Microbial Community in Wastewater Detects High Levels of Antibiotic Resistance.</title>
        <authorList>
            <person name="Abrams M."/>
            <person name="Caldwell A."/>
            <person name="Vandaei E."/>
            <person name="Lee W."/>
            <person name="Perrott J."/>
            <person name="Khan S.Y."/>
            <person name="Ta J."/>
            <person name="Romero D."/>
            <person name="Nguyen V."/>
            <person name="Pourmand N."/>
            <person name="Ouverney C.C."/>
        </authorList>
    </citation>
    <scope>NUCLEOTIDE SEQUENCE</scope>
</reference>
<dbReference type="Gene3D" id="3.10.20.30">
    <property type="match status" value="1"/>
</dbReference>
<dbReference type="PANTHER" id="PTHR38031:SF1">
    <property type="entry name" value="SULFUR CARRIER PROTEIN CYSO"/>
    <property type="match status" value="1"/>
</dbReference>
<name>L7VWP1_9BACT</name>
<accession>L7VWP1</accession>
<dbReference type="AlphaFoldDB" id="L7VWP1"/>
<dbReference type="CDD" id="cd17040">
    <property type="entry name" value="Ubl_MoaD_like"/>
    <property type="match status" value="1"/>
</dbReference>
<sequence length="89" mass="9754">MPLVTFAPQLQRHVPCPPQQVPAGSLDTVLRTAFMAAPMIERYVLDEQGAVRKHVAVFVNNEMIAKRNDLSQPLTDSDAVWVIQALSGG</sequence>
<proteinExistence type="predicted"/>
<dbReference type="InterPro" id="IPR012675">
    <property type="entry name" value="Beta-grasp_dom_sf"/>
</dbReference>
<dbReference type="Pfam" id="PF02597">
    <property type="entry name" value="ThiS"/>
    <property type="match status" value="1"/>
</dbReference>
<organism evidence="1">
    <name type="scientific">uncultured bacterium A1Q1_fos_36</name>
    <dbReference type="NCBI Taxonomy" id="1256573"/>
    <lineage>
        <taxon>Bacteria</taxon>
        <taxon>environmental samples</taxon>
    </lineage>
</organism>
<dbReference type="SUPFAM" id="SSF54285">
    <property type="entry name" value="MoaD/ThiS"/>
    <property type="match status" value="1"/>
</dbReference>